<evidence type="ECO:0000256" key="8">
    <source>
        <dbReference type="ARBA" id="ARBA00051897"/>
    </source>
</evidence>
<dbReference type="GO" id="GO:0002940">
    <property type="term" value="P:tRNA N2-guanine methylation"/>
    <property type="evidence" value="ECO:0007669"/>
    <property type="project" value="TreeGrafter"/>
</dbReference>
<dbReference type="InterPro" id="IPR002905">
    <property type="entry name" value="Trm1"/>
</dbReference>
<keyword evidence="5 9" id="KW-0819">tRNA processing</keyword>
<dbReference type="FunFam" id="3.40.50.150:FF:000051">
    <property type="entry name" value="tRNA (guanine(26)-N(2))-dimethyltransferase"/>
    <property type="match status" value="1"/>
</dbReference>
<keyword evidence="6 9" id="KW-0694">RNA-binding</keyword>
<keyword evidence="1 9" id="KW-0820">tRNA-binding</keyword>
<dbReference type="PROSITE" id="PS51626">
    <property type="entry name" value="SAM_MT_TRM1"/>
    <property type="match status" value="1"/>
</dbReference>
<dbReference type="EC" id="2.1.1.216" evidence="7 9"/>
<evidence type="ECO:0000256" key="3">
    <source>
        <dbReference type="ARBA" id="ARBA00022679"/>
    </source>
</evidence>
<comment type="similarity">
    <text evidence="9">Belongs to the class I-like SAM-binding methyltransferase superfamily. Trm1 family.</text>
</comment>
<evidence type="ECO:0000256" key="10">
    <source>
        <dbReference type="SAM" id="MobiDB-lite"/>
    </source>
</evidence>
<dbReference type="NCBIfam" id="TIGR00308">
    <property type="entry name" value="TRM1"/>
    <property type="match status" value="1"/>
</dbReference>
<dbReference type="GO" id="GO:0005634">
    <property type="term" value="C:nucleus"/>
    <property type="evidence" value="ECO:0007669"/>
    <property type="project" value="TreeGrafter"/>
</dbReference>
<keyword evidence="2 9" id="KW-0489">Methyltransferase</keyword>
<dbReference type="Pfam" id="PF02005">
    <property type="entry name" value="TRM"/>
    <property type="match status" value="1"/>
</dbReference>
<comment type="caution">
    <text evidence="11">The sequence shown here is derived from an EMBL/GenBank/DDBJ whole genome shotgun (WGS) entry which is preliminary data.</text>
</comment>
<dbReference type="Gene3D" id="3.40.50.150">
    <property type="entry name" value="Vaccinia Virus protein VP39"/>
    <property type="match status" value="1"/>
</dbReference>
<dbReference type="PANTHER" id="PTHR10631">
    <property type="entry name" value="N 2 ,N 2 -DIMETHYLGUANOSINE TRNA METHYLTRANSFERASE"/>
    <property type="match status" value="1"/>
</dbReference>
<proteinExistence type="inferred from homology"/>
<evidence type="ECO:0000256" key="9">
    <source>
        <dbReference type="PROSITE-ProRule" id="PRU00958"/>
    </source>
</evidence>
<dbReference type="GO" id="GO:0000049">
    <property type="term" value="F:tRNA binding"/>
    <property type="evidence" value="ECO:0007669"/>
    <property type="project" value="UniProtKB-UniRule"/>
</dbReference>
<gene>
    <name evidence="11" type="ORF">DASB73_026500</name>
</gene>
<evidence type="ECO:0000313" key="11">
    <source>
        <dbReference type="EMBL" id="GMM51687.1"/>
    </source>
</evidence>
<dbReference type="InterPro" id="IPR042296">
    <property type="entry name" value="tRNA_met_Trm1_C"/>
</dbReference>
<feature type="region of interest" description="Disordered" evidence="10">
    <location>
        <begin position="441"/>
        <end position="461"/>
    </location>
</feature>
<keyword evidence="3 9" id="KW-0808">Transferase</keyword>
<evidence type="ECO:0000256" key="7">
    <source>
        <dbReference type="ARBA" id="ARBA00039099"/>
    </source>
</evidence>
<dbReference type="Proteomes" id="UP001362899">
    <property type="component" value="Unassembled WGS sequence"/>
</dbReference>
<dbReference type="FunFam" id="3.30.56.70:FF:000001">
    <property type="entry name" value="tRNA (guanine(26)-N(2))-dimethyltransferase"/>
    <property type="match status" value="1"/>
</dbReference>
<evidence type="ECO:0000256" key="6">
    <source>
        <dbReference type="ARBA" id="ARBA00022884"/>
    </source>
</evidence>
<evidence type="ECO:0000256" key="5">
    <source>
        <dbReference type="ARBA" id="ARBA00022694"/>
    </source>
</evidence>
<comment type="catalytic activity">
    <reaction evidence="8 9">
        <text>guanosine(26) in tRNA + 2 S-adenosyl-L-methionine = N(2)-dimethylguanosine(26) in tRNA + 2 S-adenosyl-L-homocysteine + 2 H(+)</text>
        <dbReference type="Rhea" id="RHEA:43140"/>
        <dbReference type="Rhea" id="RHEA-COMP:10359"/>
        <dbReference type="Rhea" id="RHEA-COMP:10360"/>
        <dbReference type="ChEBI" id="CHEBI:15378"/>
        <dbReference type="ChEBI" id="CHEBI:57856"/>
        <dbReference type="ChEBI" id="CHEBI:59789"/>
        <dbReference type="ChEBI" id="CHEBI:74269"/>
        <dbReference type="ChEBI" id="CHEBI:74513"/>
        <dbReference type="EC" id="2.1.1.216"/>
    </reaction>
</comment>
<accession>A0AAV5RKU4</accession>
<dbReference type="GO" id="GO:0160104">
    <property type="term" value="F:tRNA (guanine(26)-N2)-dimethyltransferase activity"/>
    <property type="evidence" value="ECO:0007669"/>
    <property type="project" value="UniProtKB-UniRule"/>
</dbReference>
<dbReference type="SUPFAM" id="SSF53335">
    <property type="entry name" value="S-adenosyl-L-methionine-dependent methyltransferases"/>
    <property type="match status" value="1"/>
</dbReference>
<dbReference type="AlphaFoldDB" id="A0AAV5RKU4"/>
<dbReference type="InterPro" id="IPR029063">
    <property type="entry name" value="SAM-dependent_MTases_sf"/>
</dbReference>
<dbReference type="Gene3D" id="3.30.56.70">
    <property type="entry name" value="N2,N2-dimethylguanosine tRNA methyltransferase, C-terminal domain"/>
    <property type="match status" value="1"/>
</dbReference>
<evidence type="ECO:0000313" key="12">
    <source>
        <dbReference type="Proteomes" id="UP001362899"/>
    </source>
</evidence>
<evidence type="ECO:0000256" key="4">
    <source>
        <dbReference type="ARBA" id="ARBA00022691"/>
    </source>
</evidence>
<name>A0AAV5RKU4_STABA</name>
<keyword evidence="12" id="KW-1185">Reference proteome</keyword>
<sequence length="461" mass="50775">MKVSEGKATLVGSKPEDVFYNPIQQFNRDISVMSIKAWSQLYPKKREEPFINIVEGLAATGLRSCRYAKEIPLVKTVLANDLSAAAVEQIKMNAAHNEVSEVVVAKQGDANDAIRSTRAHIVDLDPYGGAAPFLDAAVQSAVNGGMLLVTCTDLAVLAGNAHPEKCFSQYGGTTLHGDSGHESALRLLLNTVATTAAKYGRAIVPMMSISVDYYIRCFIMIKTSKLLVKENLSKSMIVYYCTGCTSHHTQPLGVITPKYGTARGPVVGTHCEFCGNPFRIAGPMWAGRLHDTEFVNKVLEVCQDSSSETYGTKPRIQGILELVKREIPDSPFYLNPPNLGSIVRSPLTPPLEVFTSALFNGGYEASLTHARPGCVKTNAPFSYIWDLYRHWVKMHDKDSASMKDSPGKRILMKESSQEVSFEYNQKSADIETLRQSKMVKFQENPRADWGPQSKAKKVKTE</sequence>
<dbReference type="PANTHER" id="PTHR10631:SF3">
    <property type="entry name" value="TRNA (GUANINE(26)-N(2))-DIMETHYLTRANSFERASE"/>
    <property type="match status" value="1"/>
</dbReference>
<reference evidence="11 12" key="1">
    <citation type="journal article" date="2023" name="Elife">
        <title>Identification of key yeast species and microbe-microbe interactions impacting larval growth of Drosophila in the wild.</title>
        <authorList>
            <person name="Mure A."/>
            <person name="Sugiura Y."/>
            <person name="Maeda R."/>
            <person name="Honda K."/>
            <person name="Sakurai N."/>
            <person name="Takahashi Y."/>
            <person name="Watada M."/>
            <person name="Katoh T."/>
            <person name="Gotoh A."/>
            <person name="Gotoh Y."/>
            <person name="Taniguchi I."/>
            <person name="Nakamura K."/>
            <person name="Hayashi T."/>
            <person name="Katayama T."/>
            <person name="Uemura T."/>
            <person name="Hattori Y."/>
        </authorList>
    </citation>
    <scope>NUCLEOTIDE SEQUENCE [LARGE SCALE GENOMIC DNA]</scope>
    <source>
        <strain evidence="11 12">SB-73</strain>
    </source>
</reference>
<dbReference type="EMBL" id="BTGC01000008">
    <property type="protein sequence ID" value="GMM51687.1"/>
    <property type="molecule type" value="Genomic_DNA"/>
</dbReference>
<organism evidence="11 12">
    <name type="scientific">Starmerella bacillaris</name>
    <name type="common">Yeast</name>
    <name type="synonym">Candida zemplinina</name>
    <dbReference type="NCBI Taxonomy" id="1247836"/>
    <lineage>
        <taxon>Eukaryota</taxon>
        <taxon>Fungi</taxon>
        <taxon>Dikarya</taxon>
        <taxon>Ascomycota</taxon>
        <taxon>Saccharomycotina</taxon>
        <taxon>Dipodascomycetes</taxon>
        <taxon>Dipodascales</taxon>
        <taxon>Trichomonascaceae</taxon>
        <taxon>Starmerella</taxon>
    </lineage>
</organism>
<protein>
    <recommendedName>
        <fullName evidence="7 9">tRNA (guanine(26)-N(2))-dimethyltransferase</fullName>
        <ecNumber evidence="7 9">2.1.1.216</ecNumber>
    </recommendedName>
</protein>
<keyword evidence="4 9" id="KW-0949">S-adenosyl-L-methionine</keyword>
<evidence type="ECO:0000256" key="2">
    <source>
        <dbReference type="ARBA" id="ARBA00022603"/>
    </source>
</evidence>
<evidence type="ECO:0000256" key="1">
    <source>
        <dbReference type="ARBA" id="ARBA00022555"/>
    </source>
</evidence>